<feature type="region of interest" description="Disordered" evidence="1">
    <location>
        <begin position="116"/>
        <end position="140"/>
    </location>
</feature>
<gene>
    <name evidence="2" type="ORF">AB1Y20_001888</name>
</gene>
<evidence type="ECO:0000256" key="1">
    <source>
        <dbReference type="SAM" id="MobiDB-lite"/>
    </source>
</evidence>
<evidence type="ECO:0000313" key="3">
    <source>
        <dbReference type="Proteomes" id="UP001515480"/>
    </source>
</evidence>
<protein>
    <submittedName>
        <fullName evidence="2">Uncharacterized protein</fullName>
    </submittedName>
</protein>
<keyword evidence="3" id="KW-1185">Reference proteome</keyword>
<evidence type="ECO:0000313" key="2">
    <source>
        <dbReference type="EMBL" id="KAL1515254.1"/>
    </source>
</evidence>
<name>A0AB34J7C0_PRYPA</name>
<organism evidence="2 3">
    <name type="scientific">Prymnesium parvum</name>
    <name type="common">Toxic golden alga</name>
    <dbReference type="NCBI Taxonomy" id="97485"/>
    <lineage>
        <taxon>Eukaryota</taxon>
        <taxon>Haptista</taxon>
        <taxon>Haptophyta</taxon>
        <taxon>Prymnesiophyceae</taxon>
        <taxon>Prymnesiales</taxon>
        <taxon>Prymnesiaceae</taxon>
        <taxon>Prymnesium</taxon>
    </lineage>
</organism>
<accession>A0AB34J7C0</accession>
<sequence>MRELAELWHLEQLSQAKVPRLALICFMTAATELPEARALANEIAHGWEALTKSTKSLLDGEQLLQAIDQFAQMMLPVAGSPAVLAAAQPVQDLDAVGAALYLGEVLRHSVSPTRGSVTTASVSVDSPRASRSRAANSTAT</sequence>
<dbReference type="Proteomes" id="UP001515480">
    <property type="component" value="Unassembled WGS sequence"/>
</dbReference>
<proteinExistence type="predicted"/>
<comment type="caution">
    <text evidence="2">The sequence shown here is derived from an EMBL/GenBank/DDBJ whole genome shotgun (WGS) entry which is preliminary data.</text>
</comment>
<reference evidence="2 3" key="1">
    <citation type="journal article" date="2024" name="Science">
        <title>Giant polyketide synthase enzymes in the biosynthesis of giant marine polyether toxins.</title>
        <authorList>
            <person name="Fallon T.R."/>
            <person name="Shende V.V."/>
            <person name="Wierzbicki I.H."/>
            <person name="Pendleton A.L."/>
            <person name="Watervoot N.F."/>
            <person name="Auber R.P."/>
            <person name="Gonzalez D.J."/>
            <person name="Wisecaver J.H."/>
            <person name="Moore B.S."/>
        </authorList>
    </citation>
    <scope>NUCLEOTIDE SEQUENCE [LARGE SCALE GENOMIC DNA]</scope>
    <source>
        <strain evidence="2 3">12B1</strain>
    </source>
</reference>
<dbReference type="EMBL" id="JBGBPQ010000011">
    <property type="protein sequence ID" value="KAL1515254.1"/>
    <property type="molecule type" value="Genomic_DNA"/>
</dbReference>
<dbReference type="AlphaFoldDB" id="A0AB34J7C0"/>
<feature type="compositionally biased region" description="Low complexity" evidence="1">
    <location>
        <begin position="120"/>
        <end position="140"/>
    </location>
</feature>